<evidence type="ECO:0000256" key="1">
    <source>
        <dbReference type="SAM" id="MobiDB-lite"/>
    </source>
</evidence>
<feature type="domain" description="SEFIR" evidence="2">
    <location>
        <begin position="10"/>
        <end position="151"/>
    </location>
</feature>
<evidence type="ECO:0000313" key="4">
    <source>
        <dbReference type="Proteomes" id="UP000019812"/>
    </source>
</evidence>
<dbReference type="Gene3D" id="3.40.50.11530">
    <property type="match status" value="1"/>
</dbReference>
<evidence type="ECO:0000313" key="3">
    <source>
        <dbReference type="EMBL" id="KFB68488.1"/>
    </source>
</evidence>
<dbReference type="EMBL" id="JDSS02000020">
    <property type="protein sequence ID" value="KFB68488.1"/>
    <property type="molecule type" value="Genomic_DNA"/>
</dbReference>
<name>A0A084Y194_9PROT</name>
<organism evidence="3 4">
    <name type="scientific">Candidatus Accumulibacter vicinus</name>
    <dbReference type="NCBI Taxonomy" id="2954382"/>
    <lineage>
        <taxon>Bacteria</taxon>
        <taxon>Pseudomonadati</taxon>
        <taxon>Pseudomonadota</taxon>
        <taxon>Betaproteobacteria</taxon>
        <taxon>Candidatus Accumulibacter</taxon>
    </lineage>
</organism>
<dbReference type="AlphaFoldDB" id="A0A084Y194"/>
<sequence>MTSDSDTRQGPVVFISYAHESDALRASVKALADWLVQRGCRVLTDHAYIYRPPAPGWQTWMLGCIDQSDTVLVVCTPQLRACYEKTAVPDSRHGATYEGAIVTQQIYDAAMRNTKFQPILPDDGDEGDIPTFLKPWSNRHRFPGGNDGILRMIFDGKKDTGSAPPRLKGGAAAATAAWVSGADQERLASKLLGAPAALRFFESLQREFADEFALPSPPSAASMVQRFSASPEDQVDRLFLVVRRALLAVPPTDEPHVSRRAAEEAAAALYFVAACRLVDQAVRTASGGDYVLHVPRSERIVCAIISTALFGGEIRLVPSDEAELPASEYVFKVDVAACGDQIVEEFERAVFAVVMANDRDTPEVSKGSGPLHPDHAKRLAARLRSIRQVHRNSLSLVVHGLTQADACHGFATTYTVPVMLPASEATAALLGMDAGTLLAEIREFWSELEVLRRPVSPQHADTPSQSAKGEQSMPSSGLNLNISGGNASIAISTGDHSVSQTGSGNTAQVGHQEGSELAALLPLVQELLQAIAELSSPRARETLKTHAEVVAAGVARPEKSDPGRIKQALDAIKSGADMLDDGGRIIGLCNKAYQVLAPVLGLPPSPLP</sequence>
<reference evidence="3 4" key="1">
    <citation type="submission" date="2014-07" db="EMBL/GenBank/DDBJ databases">
        <title>Expanding our view of genomic diversity in Candidatus Accumulibacter clades.</title>
        <authorList>
            <person name="Skennerton C.T."/>
            <person name="Barr J.J."/>
            <person name="Slater F.R."/>
            <person name="Bond P.L."/>
            <person name="Tyson G.W."/>
        </authorList>
    </citation>
    <scope>NUCLEOTIDE SEQUENCE [LARGE SCALE GENOMIC DNA]</scope>
    <source>
        <strain evidence="4">SK-01</strain>
    </source>
</reference>
<comment type="caution">
    <text evidence="3">The sequence shown here is derived from an EMBL/GenBank/DDBJ whole genome shotgun (WGS) entry which is preliminary data.</text>
</comment>
<dbReference type="InterPro" id="IPR013568">
    <property type="entry name" value="SEFIR_dom"/>
</dbReference>
<feature type="compositionally biased region" description="Polar residues" evidence="1">
    <location>
        <begin position="459"/>
        <end position="479"/>
    </location>
</feature>
<feature type="region of interest" description="Disordered" evidence="1">
    <location>
        <begin position="455"/>
        <end position="479"/>
    </location>
</feature>
<protein>
    <submittedName>
        <fullName evidence="3">SEFIR domain protein</fullName>
    </submittedName>
</protein>
<dbReference type="SUPFAM" id="SSF52200">
    <property type="entry name" value="Toll/Interleukin receptor TIR domain"/>
    <property type="match status" value="1"/>
</dbReference>
<evidence type="ECO:0000259" key="2">
    <source>
        <dbReference type="PROSITE" id="PS51534"/>
    </source>
</evidence>
<dbReference type="Pfam" id="PF08357">
    <property type="entry name" value="SEFIR"/>
    <property type="match status" value="1"/>
</dbReference>
<proteinExistence type="predicted"/>
<gene>
    <name evidence="3" type="ORF">CAPSK01_001884</name>
</gene>
<feature type="compositionally biased region" description="Polar residues" evidence="1">
    <location>
        <begin position="491"/>
        <end position="509"/>
    </location>
</feature>
<dbReference type="InterPro" id="IPR035897">
    <property type="entry name" value="Toll_tir_struct_dom_sf"/>
</dbReference>
<dbReference type="Proteomes" id="UP000019812">
    <property type="component" value="Unassembled WGS sequence"/>
</dbReference>
<accession>A0A084Y194</accession>
<dbReference type="PROSITE" id="PS51534">
    <property type="entry name" value="SEFIR"/>
    <property type="match status" value="1"/>
</dbReference>
<dbReference type="STRING" id="1457154.CAPSK01_001884"/>
<feature type="region of interest" description="Disordered" evidence="1">
    <location>
        <begin position="491"/>
        <end position="511"/>
    </location>
</feature>